<dbReference type="AlphaFoldDB" id="Q10HA7"/>
<reference evidence="4" key="3">
    <citation type="journal article" date="2005" name="Nature">
        <title>The map-based sequence of the rice genome.</title>
        <authorList>
            <consortium name="International rice genome sequencing project (IRGSP)"/>
            <person name="Matsumoto T."/>
            <person name="Wu J."/>
            <person name="Kanamori H."/>
            <person name="Katayose Y."/>
            <person name="Fujisawa M."/>
            <person name="Namiki N."/>
            <person name="Mizuno H."/>
            <person name="Yamamoto K."/>
            <person name="Antonio B.A."/>
            <person name="Baba T."/>
            <person name="Sakata K."/>
            <person name="Nagamura Y."/>
            <person name="Aoki H."/>
            <person name="Arikawa K."/>
            <person name="Arita K."/>
            <person name="Bito T."/>
            <person name="Chiden Y."/>
            <person name="Fujitsuka N."/>
            <person name="Fukunaka R."/>
            <person name="Hamada M."/>
            <person name="Harada C."/>
            <person name="Hayashi A."/>
            <person name="Hijishita S."/>
            <person name="Honda M."/>
            <person name="Hosokawa S."/>
            <person name="Ichikawa Y."/>
            <person name="Idonuma A."/>
            <person name="Iijima M."/>
            <person name="Ikeda M."/>
            <person name="Ikeno M."/>
            <person name="Ito K."/>
            <person name="Ito S."/>
            <person name="Ito T."/>
            <person name="Ito Y."/>
            <person name="Ito Y."/>
            <person name="Iwabuchi A."/>
            <person name="Kamiya K."/>
            <person name="Karasawa W."/>
            <person name="Kurita K."/>
            <person name="Katagiri S."/>
            <person name="Kikuta A."/>
            <person name="Kobayashi H."/>
            <person name="Kobayashi N."/>
            <person name="Machita K."/>
            <person name="Maehara T."/>
            <person name="Masukawa M."/>
            <person name="Mizubayashi T."/>
            <person name="Mukai Y."/>
            <person name="Nagasaki H."/>
            <person name="Nagata Y."/>
            <person name="Naito S."/>
            <person name="Nakashima M."/>
            <person name="Nakama Y."/>
            <person name="Nakamichi Y."/>
            <person name="Nakamura M."/>
            <person name="Meguro A."/>
            <person name="Negishi M."/>
            <person name="Ohta I."/>
            <person name="Ohta T."/>
            <person name="Okamoto M."/>
            <person name="Ono N."/>
            <person name="Saji S."/>
            <person name="Sakaguchi M."/>
            <person name="Sakai K."/>
            <person name="Shibata M."/>
            <person name="Shimokawa T."/>
            <person name="Song J."/>
            <person name="Takazaki Y."/>
            <person name="Terasawa K."/>
            <person name="Tsugane M."/>
            <person name="Tsuji K."/>
            <person name="Ueda S."/>
            <person name="Waki K."/>
            <person name="Yamagata H."/>
            <person name="Yamamoto M."/>
            <person name="Yamamoto S."/>
            <person name="Yamane H."/>
            <person name="Yoshiki S."/>
            <person name="Yoshihara R."/>
            <person name="Yukawa K."/>
            <person name="Zhong H."/>
            <person name="Yano M."/>
            <person name="Yuan Q."/>
            <person name="Ouyang S."/>
            <person name="Liu J."/>
            <person name="Jones K.M."/>
            <person name="Gansberger K."/>
            <person name="Moffat K."/>
            <person name="Hill J."/>
            <person name="Bera J."/>
            <person name="Fadrosh D."/>
            <person name="Jin S."/>
            <person name="Johri S."/>
            <person name="Kim M."/>
            <person name="Overton L."/>
            <person name="Reardon M."/>
            <person name="Tsitrin T."/>
            <person name="Vuong H."/>
            <person name="Weaver B."/>
            <person name="Ciecko A."/>
            <person name="Tallon L."/>
            <person name="Jackson J."/>
            <person name="Pai G."/>
            <person name="Aken S.V."/>
            <person name="Utterback T."/>
            <person name="Reidmuller S."/>
            <person name="Feldblyum T."/>
            <person name="Hsiao J."/>
            <person name="Zismann V."/>
            <person name="Iobst S."/>
            <person name="de Vazeille A.R."/>
            <person name="Buell C.R."/>
            <person name="Ying K."/>
            <person name="Li Y."/>
            <person name="Lu T."/>
            <person name="Huang Y."/>
            <person name="Zhao Q."/>
            <person name="Feng Q."/>
            <person name="Zhang L."/>
            <person name="Zhu J."/>
            <person name="Weng Q."/>
            <person name="Mu J."/>
            <person name="Lu Y."/>
            <person name="Fan D."/>
            <person name="Liu Y."/>
            <person name="Guan J."/>
            <person name="Zhang Y."/>
            <person name="Yu S."/>
            <person name="Liu X."/>
            <person name="Zhang Y."/>
            <person name="Hong G."/>
            <person name="Han B."/>
            <person name="Choisne N."/>
            <person name="Demange N."/>
            <person name="Orjeda G."/>
            <person name="Samain S."/>
            <person name="Cattolico L."/>
            <person name="Pelletier E."/>
            <person name="Couloux A."/>
            <person name="Segurens B."/>
            <person name="Wincker P."/>
            <person name="D'Hont A."/>
            <person name="Scarpelli C."/>
            <person name="Weissenbach J."/>
            <person name="Salanoubat M."/>
            <person name="Quetier F."/>
            <person name="Yu Y."/>
            <person name="Kim H.R."/>
            <person name="Rambo T."/>
            <person name="Currie J."/>
            <person name="Collura K."/>
            <person name="Luo M."/>
            <person name="Yang T."/>
            <person name="Ammiraju J.S.S."/>
            <person name="Engler F."/>
            <person name="Soderlund C."/>
            <person name="Wing R.A."/>
            <person name="Palmer L.E."/>
            <person name="de la Bastide M."/>
            <person name="Spiegel L."/>
            <person name="Nascimento L."/>
            <person name="Zutavern T."/>
            <person name="O'Shaughnessy A."/>
            <person name="Dike S."/>
            <person name="Dedhia N."/>
            <person name="Preston R."/>
            <person name="Balija V."/>
            <person name="McCombie W.R."/>
            <person name="Chow T."/>
            <person name="Chen H."/>
            <person name="Chung M."/>
            <person name="Chen C."/>
            <person name="Shaw J."/>
            <person name="Wu H."/>
            <person name="Hsiao K."/>
            <person name="Chao Y."/>
            <person name="Chu M."/>
            <person name="Cheng C."/>
            <person name="Hour A."/>
            <person name="Lee P."/>
            <person name="Lin S."/>
            <person name="Lin Y."/>
            <person name="Liou J."/>
            <person name="Liu S."/>
            <person name="Hsing Y."/>
            <person name="Raghuvanshi S."/>
            <person name="Mohanty A."/>
            <person name="Bharti A.K."/>
            <person name="Gaur A."/>
            <person name="Gupta V."/>
            <person name="Kumar D."/>
            <person name="Ravi V."/>
            <person name="Vij S."/>
            <person name="Kapur A."/>
            <person name="Khurana P."/>
            <person name="Khurana P."/>
            <person name="Khurana J.P."/>
            <person name="Tyagi A.K."/>
            <person name="Gaikwad K."/>
            <person name="Singh A."/>
            <person name="Dalal V."/>
            <person name="Srivastava S."/>
            <person name="Dixit A."/>
            <person name="Pal A.K."/>
            <person name="Ghazi I.A."/>
            <person name="Yadav M."/>
            <person name="Pandit A."/>
            <person name="Bhargava A."/>
            <person name="Sureshbabu K."/>
            <person name="Batra K."/>
            <person name="Sharma T.R."/>
            <person name="Mohapatra T."/>
            <person name="Singh N.K."/>
            <person name="Messing J."/>
            <person name="Nelson A.B."/>
            <person name="Fuks G."/>
            <person name="Kavchok S."/>
            <person name="Keizer G."/>
            <person name="Linton E."/>
            <person name="Llaca V."/>
            <person name="Song R."/>
            <person name="Tanyolac B."/>
            <person name="Young S."/>
            <person name="Ho-Il K."/>
            <person name="Hahn J.H."/>
            <person name="Sangsakoo G."/>
            <person name="Vanavichit A."/>
            <person name="de Mattos Luiz.A.T."/>
            <person name="Zimmer P.D."/>
            <person name="Malone G."/>
            <person name="Dellagostin O."/>
            <person name="de Oliveira A.C."/>
            <person name="Bevan M."/>
            <person name="Bancroft I."/>
            <person name="Minx P."/>
            <person name="Cordum H."/>
            <person name="Wilson R."/>
            <person name="Cheng Z."/>
            <person name="Jin W."/>
            <person name="Jiang J."/>
            <person name="Leong S.A."/>
            <person name="Iwama H."/>
            <person name="Gojobori T."/>
            <person name="Itoh T."/>
            <person name="Niimura Y."/>
            <person name="Fujii Y."/>
            <person name="Habara T."/>
            <person name="Sakai H."/>
            <person name="Sato Y."/>
            <person name="Wilson G."/>
            <person name="Kumar K."/>
            <person name="McCouch S."/>
            <person name="Juretic N."/>
            <person name="Hoen D."/>
            <person name="Wright S."/>
            <person name="Bruskiewich R."/>
            <person name="Bureau T."/>
            <person name="Miyao A."/>
            <person name="Hirochika H."/>
            <person name="Nishikawa T."/>
            <person name="Kadowaki K."/>
            <person name="Sugiura M."/>
            <person name="Burr B."/>
            <person name="Sasaki T."/>
        </authorList>
    </citation>
    <scope>NUCLEOTIDE SEQUENCE [LARGE SCALE GENOMIC DNA]</scope>
    <source>
        <strain evidence="4">cv. Nipponbare</strain>
    </source>
</reference>
<dbReference type="EMBL" id="AP014959">
    <property type="protein sequence ID" value="BAS85156.1"/>
    <property type="molecule type" value="Genomic_DNA"/>
</dbReference>
<dbReference type="PaxDb" id="39947-Q10HA7"/>
<reference evidence="3" key="5">
    <citation type="journal article" date="2013" name="Plant Cell Physiol.">
        <title>Rice Annotation Project Database (RAP-DB): an integrative and interactive database for rice genomics.</title>
        <authorList>
            <person name="Sakai H."/>
            <person name="Lee S.S."/>
            <person name="Tanaka T."/>
            <person name="Numa H."/>
            <person name="Kim J."/>
            <person name="Kawahara Y."/>
            <person name="Wakimoto H."/>
            <person name="Yang C.C."/>
            <person name="Iwamoto M."/>
            <person name="Abe T."/>
            <person name="Yamada Y."/>
            <person name="Muto A."/>
            <person name="Inokuchi H."/>
            <person name="Ikemura T."/>
            <person name="Matsumoto T."/>
            <person name="Sasaki T."/>
            <person name="Itoh T."/>
        </authorList>
    </citation>
    <scope>NUCLEOTIDE SEQUENCE</scope>
</reference>
<name>Q10HA7_ORYSJ</name>
<accession>Q10HA7</accession>
<dbReference type="Gramene" id="Os03t0595800-01">
    <property type="protein sequence ID" value="Os03t0595800-01"/>
    <property type="gene ID" value="Os03g0595800"/>
</dbReference>
<organism evidence="1">
    <name type="scientific">Oryza sativa subsp. japonica</name>
    <name type="common">Rice</name>
    <dbReference type="NCBI Taxonomy" id="39947"/>
    <lineage>
        <taxon>Eukaryota</taxon>
        <taxon>Viridiplantae</taxon>
        <taxon>Streptophyta</taxon>
        <taxon>Embryophyta</taxon>
        <taxon>Tracheophyta</taxon>
        <taxon>Spermatophyta</taxon>
        <taxon>Magnoliopsida</taxon>
        <taxon>Liliopsida</taxon>
        <taxon>Poales</taxon>
        <taxon>Poaceae</taxon>
        <taxon>BOP clade</taxon>
        <taxon>Oryzoideae</taxon>
        <taxon>Oryzeae</taxon>
        <taxon>Oryzinae</taxon>
        <taxon>Oryza</taxon>
        <taxon>Oryza sativa</taxon>
    </lineage>
</organism>
<protein>
    <submittedName>
        <fullName evidence="1">Expressed protein</fullName>
    </submittedName>
    <submittedName>
        <fullName evidence="3">Os03g0595800 protein</fullName>
    </submittedName>
    <submittedName>
        <fullName evidence="2">cDNA clone:001-023-A01, full insert sequence</fullName>
    </submittedName>
</protein>
<dbReference type="HOGENOM" id="CLU_2363446_0_0_1"/>
<reference evidence="2" key="1">
    <citation type="journal article" date="2003" name="Science">
        <title>Collection, Mapping, and Annotation of Over 28,000 cDNA Clones from japonica Rice.</title>
        <authorList>
            <person name="Kikuchi S."/>
            <person name="Satoh K."/>
            <person name="Nagata T."/>
            <person name="Kawagashira N."/>
            <person name="Doi K."/>
            <person name="Kishimoto N."/>
            <person name="Yazaki J."/>
            <person name="Ishikawa M."/>
            <person name="Yamada H."/>
            <person name="Ooka H."/>
            <person name="Hotta I."/>
            <person name="Kojima K."/>
            <person name="Namiki T."/>
            <person name="Ohneda E."/>
            <person name="Yahagi W."/>
            <person name="Suzuki K."/>
            <person name="Li C."/>
            <person name="Ohtsuki K."/>
            <person name="Shishiki T."/>
            <person name="Otomo Y."/>
            <person name="Murakami K."/>
            <person name="Iida Y."/>
            <person name="Sugano S."/>
            <person name="Fujimura T."/>
            <person name="Suzuki Y."/>
            <person name="Tsunoda Y."/>
            <person name="Kurosaki T."/>
            <person name="Kodama T."/>
            <person name="Masuda H."/>
            <person name="Kobayashi M."/>
            <person name="Xie Q."/>
            <person name="Lu M."/>
            <person name="Narikawa R."/>
            <person name="Sugiyama A."/>
            <person name="Mizuno K."/>
            <person name="Yokomizo S."/>
            <person name="Niikura J."/>
            <person name="Ikeda R."/>
            <person name="Ishibiki J."/>
            <person name="Kawamata M."/>
            <person name="Yoshimura A."/>
            <person name="Miura J."/>
            <person name="Kusumegi T."/>
            <person name="Oka M."/>
            <person name="Ryu R."/>
            <person name="Ueda M."/>
            <person name="Matsubara K."/>
            <person name="Kawai J."/>
            <person name="Carninci P."/>
            <person name="Adachi J."/>
            <person name="Aizawa K."/>
            <person name="Arakawa T."/>
            <person name="Fukuda S."/>
            <person name="Hara A."/>
            <person name="Hashidume W."/>
            <person name="Hayatsu N."/>
            <person name="Imotani K."/>
            <person name="Ishii Y."/>
            <person name="Itoh M."/>
            <person name="Kagawa I."/>
            <person name="Kondo S."/>
            <person name="Konno H."/>
            <person name="Miyazaki A."/>
            <person name="Osato N."/>
            <person name="Ota Y."/>
            <person name="Saito R."/>
            <person name="Sasaki D."/>
            <person name="Sato K."/>
            <person name="Shibata K."/>
            <person name="Shinagawa A."/>
            <person name="Shiraki T."/>
            <person name="Yoshino M."/>
            <person name="Hayashizaki Y."/>
        </authorList>
    </citation>
    <scope>NUCLEOTIDE SEQUENCE</scope>
</reference>
<evidence type="ECO:0000313" key="1">
    <source>
        <dbReference type="EMBL" id="ABF97437.1"/>
    </source>
</evidence>
<reference evidence="1" key="4">
    <citation type="submission" date="2006-06" db="EMBL/GenBank/DDBJ databases">
        <authorList>
            <person name="Buell R."/>
            <person name="Wing R.A."/>
            <person name="McCombie W.A."/>
            <person name="Ouyang S."/>
        </authorList>
    </citation>
    <scope>NUCLEOTIDE SEQUENCE</scope>
</reference>
<gene>
    <name evidence="1" type="ordered locus">LOC_Os03g39860</name>
    <name evidence="3" type="ordered locus">Os03g0595800</name>
    <name evidence="3" type="ORF">OSNPB_030595800</name>
</gene>
<sequence length="109" mass="11831">MQAVRTLVLRHLRLACRRAPPSAAACGGARPAVYRVVGVAPGHRGMAASAGQEGGPPRDFSEGAVRARVVELVKKFDRIDADKCVLIDLKWCKMKWEEEGRGVHPDEGN</sequence>
<evidence type="ECO:0000313" key="2">
    <source>
        <dbReference type="EMBL" id="BAG87497.1"/>
    </source>
</evidence>
<evidence type="ECO:0000313" key="4">
    <source>
        <dbReference type="Proteomes" id="UP000059680"/>
    </source>
</evidence>
<reference evidence="3" key="7">
    <citation type="submission" date="2015-10" db="EMBL/GenBank/DDBJ databases">
        <authorList>
            <person name="Sakai H."/>
            <person name="Kawahara Y."/>
            <person name="Matsumoto T."/>
            <person name="Buell C.R."/>
            <person name="Itoh T."/>
        </authorList>
    </citation>
    <scope>NUCLEOTIDE SEQUENCE</scope>
</reference>
<proteinExistence type="evidence at transcript level"/>
<evidence type="ECO:0000313" key="3">
    <source>
        <dbReference type="EMBL" id="BAS85156.1"/>
    </source>
</evidence>
<dbReference type="EMBL" id="DP000009">
    <property type="protein sequence ID" value="ABF97437.1"/>
    <property type="molecule type" value="Genomic_DNA"/>
</dbReference>
<keyword evidence="4" id="KW-1185">Reference proteome</keyword>
<dbReference type="EMBL" id="AK060566">
    <property type="protein sequence ID" value="BAG87497.1"/>
    <property type="molecule type" value="mRNA"/>
</dbReference>
<dbReference type="Proteomes" id="UP000059680">
    <property type="component" value="Chromosome 3"/>
</dbReference>
<dbReference type="InParanoid" id="Q10HA7"/>
<reference evidence="1" key="2">
    <citation type="journal article" date="2005" name="Genome Res.">
        <title>Sequence, annotation, and analysis of synteny between rice chromosome 3 and diverged grass species.</title>
        <authorList>
            <consortium name="Rice Chromosome 3 Sequencing Consortium"/>
            <person name="Buell C.R."/>
            <person name="Yuan Q."/>
            <person name="Ouyang S."/>
            <person name="Liu J."/>
            <person name="Zhu W."/>
            <person name="Wang A."/>
            <person name="Maiti R."/>
            <person name="Haas B."/>
            <person name="Wortman J."/>
            <person name="Pertea M."/>
            <person name="Jones K.M."/>
            <person name="Kim M."/>
            <person name="Overton L."/>
            <person name="Tsitrin T."/>
            <person name="Fadrosh D."/>
            <person name="Bera J."/>
            <person name="Weaver B."/>
            <person name="Jin S."/>
            <person name="Johri S."/>
            <person name="Reardon M."/>
            <person name="Webb K."/>
            <person name="Hill J."/>
            <person name="Moffat K."/>
            <person name="Tallon L."/>
            <person name="Van Aken S."/>
            <person name="Lewis M."/>
            <person name="Utterback T."/>
            <person name="Feldblyum T."/>
            <person name="Zismann V."/>
            <person name="Iobst S."/>
            <person name="Hsiao J."/>
            <person name="de Vazeille A.R."/>
            <person name="Salzberg S.L."/>
            <person name="White O."/>
            <person name="Fraser C."/>
            <person name="Yu Y."/>
            <person name="Kim H."/>
            <person name="Rambo T."/>
            <person name="Currie J."/>
            <person name="Collura K."/>
            <person name="Kernodle-Thompson S."/>
            <person name="Wei F."/>
            <person name="Kudrna K."/>
            <person name="Ammiraju J.S."/>
            <person name="Luo M."/>
            <person name="Goicoechea J.L."/>
            <person name="Wing R.A."/>
            <person name="Henry D."/>
            <person name="Oates R."/>
            <person name="Palmer M."/>
            <person name="Pries G."/>
            <person name="Saski C."/>
            <person name="Simmons J."/>
            <person name="Soderlund C."/>
            <person name="Nelson W."/>
            <person name="de la Bastide M."/>
            <person name="Spiegel L."/>
            <person name="Nascimento L."/>
            <person name="Huang E."/>
            <person name="Preston R."/>
            <person name="Zutavern T."/>
            <person name="Palmer L."/>
            <person name="O'Shaughnessy A."/>
            <person name="Dike S."/>
            <person name="McCombie W.R."/>
            <person name="Minx P."/>
            <person name="Cordum H."/>
            <person name="Wilson R."/>
            <person name="Jin W."/>
            <person name="Lee H.R."/>
            <person name="Jiang J."/>
            <person name="Jackson S."/>
        </authorList>
    </citation>
    <scope>NUCLEOTIDE SEQUENCE [LARGE SCALE GENOMIC DNA]</scope>
</reference>
<reference evidence="3 4" key="6">
    <citation type="journal article" date="2013" name="Rice">
        <title>Improvement of the Oryza sativa Nipponbare reference genome using next generation sequence and optical map data.</title>
        <authorList>
            <person name="Kawahara Y."/>
            <person name="de la Bastide M."/>
            <person name="Hamilton J.P."/>
            <person name="Kanamori H."/>
            <person name="McCombie W.R."/>
            <person name="Ouyang S."/>
            <person name="Schwartz D.C."/>
            <person name="Tanaka T."/>
            <person name="Wu J."/>
            <person name="Zhou S."/>
            <person name="Childs K.L."/>
            <person name="Davidson R.M."/>
            <person name="Lin H."/>
            <person name="Quesada-Ocampo L."/>
            <person name="Vaillancourt B."/>
            <person name="Sakai H."/>
            <person name="Lee S.S."/>
            <person name="Kim J."/>
            <person name="Numa H."/>
            <person name="Itoh T."/>
            <person name="Buell C.R."/>
            <person name="Matsumoto T."/>
        </authorList>
    </citation>
    <scope>NUCLEOTIDE SEQUENCE [LARGE SCALE GENOMIC DNA]</scope>
    <source>
        <strain evidence="4">cv. Nipponbare</strain>
    </source>
</reference>
<dbReference type="OMA" id="CKMKWEE"/>